<dbReference type="EMBL" id="UINC01025971">
    <property type="protein sequence ID" value="SVB02569.1"/>
    <property type="molecule type" value="Genomic_DNA"/>
</dbReference>
<proteinExistence type="predicted"/>
<dbReference type="AlphaFoldDB" id="A0A382AMF6"/>
<evidence type="ECO:0000313" key="1">
    <source>
        <dbReference type="EMBL" id="SVB02569.1"/>
    </source>
</evidence>
<sequence length="81" mass="8594">MGTGRVTGLAKEGRSVDIDPTGPRGIKFVTIYVPPCGTVHEYGRTVCSDCLVNVLAYRHVEVSSRQGDHPSIGGGPEDRPA</sequence>
<organism evidence="1">
    <name type="scientific">marine metagenome</name>
    <dbReference type="NCBI Taxonomy" id="408172"/>
    <lineage>
        <taxon>unclassified sequences</taxon>
        <taxon>metagenomes</taxon>
        <taxon>ecological metagenomes</taxon>
    </lineage>
</organism>
<name>A0A382AMF6_9ZZZZ</name>
<accession>A0A382AMF6</accession>
<gene>
    <name evidence="1" type="ORF">METZ01_LOCUS155423</name>
</gene>
<reference evidence="1" key="1">
    <citation type="submission" date="2018-05" db="EMBL/GenBank/DDBJ databases">
        <authorList>
            <person name="Lanie J.A."/>
            <person name="Ng W.-L."/>
            <person name="Kazmierczak K.M."/>
            <person name="Andrzejewski T.M."/>
            <person name="Davidsen T.M."/>
            <person name="Wayne K.J."/>
            <person name="Tettelin H."/>
            <person name="Glass J.I."/>
            <person name="Rusch D."/>
            <person name="Podicherti R."/>
            <person name="Tsui H.-C.T."/>
            <person name="Winkler M.E."/>
        </authorList>
    </citation>
    <scope>NUCLEOTIDE SEQUENCE</scope>
</reference>
<protein>
    <submittedName>
        <fullName evidence="1">Uncharacterized protein</fullName>
    </submittedName>
</protein>